<name>A0ABV8IIW7_9ACTN</name>
<reference evidence="2" key="1">
    <citation type="journal article" date="2019" name="Int. J. Syst. Evol. Microbiol.">
        <title>The Global Catalogue of Microorganisms (GCM) 10K type strain sequencing project: providing services to taxonomists for standard genome sequencing and annotation.</title>
        <authorList>
            <consortium name="The Broad Institute Genomics Platform"/>
            <consortium name="The Broad Institute Genome Sequencing Center for Infectious Disease"/>
            <person name="Wu L."/>
            <person name="Ma J."/>
        </authorList>
    </citation>
    <scope>NUCLEOTIDE SEQUENCE [LARGE SCALE GENOMIC DNA]</scope>
    <source>
        <strain evidence="2">TBRC 5832</strain>
    </source>
</reference>
<gene>
    <name evidence="1" type="ORF">ACFO0C_01035</name>
</gene>
<evidence type="ECO:0000313" key="2">
    <source>
        <dbReference type="Proteomes" id="UP001595867"/>
    </source>
</evidence>
<accession>A0ABV8IIW7</accession>
<dbReference type="Proteomes" id="UP001595867">
    <property type="component" value="Unassembled WGS sequence"/>
</dbReference>
<dbReference type="EMBL" id="JBHSBL010000002">
    <property type="protein sequence ID" value="MFC4063496.1"/>
    <property type="molecule type" value="Genomic_DNA"/>
</dbReference>
<protein>
    <submittedName>
        <fullName evidence="1">Uncharacterized protein</fullName>
    </submittedName>
</protein>
<comment type="caution">
    <text evidence="1">The sequence shown here is derived from an EMBL/GenBank/DDBJ whole genome shotgun (WGS) entry which is preliminary data.</text>
</comment>
<proteinExistence type="predicted"/>
<keyword evidence="2" id="KW-1185">Reference proteome</keyword>
<dbReference type="RefSeq" id="WP_378064503.1">
    <property type="nucleotide sequence ID" value="NZ_JBHSBL010000002.1"/>
</dbReference>
<evidence type="ECO:0000313" key="1">
    <source>
        <dbReference type="EMBL" id="MFC4063496.1"/>
    </source>
</evidence>
<organism evidence="1 2">
    <name type="scientific">Actinoplanes subglobosus</name>
    <dbReference type="NCBI Taxonomy" id="1547892"/>
    <lineage>
        <taxon>Bacteria</taxon>
        <taxon>Bacillati</taxon>
        <taxon>Actinomycetota</taxon>
        <taxon>Actinomycetes</taxon>
        <taxon>Micromonosporales</taxon>
        <taxon>Micromonosporaceae</taxon>
        <taxon>Actinoplanes</taxon>
    </lineage>
</organism>
<sequence>MGEAGPLSIRGRLEHTIEALVPPARCRTTPPVPFALPALGPPRAQLPVSPLVMDTARLDASGRFTSRTTMAVLRWQPGQPVAMTVAGAAVAFTAAADGSRVGTRGELAIPAAALTMAGIDHKGQIAIVAVPAQATLIVHPITLVVRLLAEHYAQSPGPRS</sequence>